<name>A0A8H4SRW6_9HYPO</name>
<dbReference type="SUPFAM" id="SSF51905">
    <property type="entry name" value="FAD/NAD(P)-binding domain"/>
    <property type="match status" value="1"/>
</dbReference>
<keyword evidence="6" id="KW-0560">Oxidoreductase</keyword>
<dbReference type="InterPro" id="IPR036188">
    <property type="entry name" value="FAD/NAD-bd_sf"/>
</dbReference>
<dbReference type="AlphaFoldDB" id="A0A8H4SRW6"/>
<protein>
    <recommendedName>
        <fullName evidence="9">FAD/NAD(P)-binding domain-containing protein</fullName>
    </recommendedName>
</protein>
<accession>A0A8H4SRW6</accession>
<dbReference type="Gene3D" id="3.50.50.60">
    <property type="entry name" value="FAD/NAD(P)-binding domain"/>
    <property type="match status" value="2"/>
</dbReference>
<comment type="cofactor">
    <cofactor evidence="1">
        <name>FAD</name>
        <dbReference type="ChEBI" id="CHEBI:57692"/>
    </cofactor>
</comment>
<dbReference type="PANTHER" id="PTHR43098">
    <property type="entry name" value="L-ORNITHINE N(5)-MONOOXYGENASE-RELATED"/>
    <property type="match status" value="1"/>
</dbReference>
<organism evidence="7 8">
    <name type="scientific">Fusarium sarcochroum</name>
    <dbReference type="NCBI Taxonomy" id="1208366"/>
    <lineage>
        <taxon>Eukaryota</taxon>
        <taxon>Fungi</taxon>
        <taxon>Dikarya</taxon>
        <taxon>Ascomycota</taxon>
        <taxon>Pezizomycotina</taxon>
        <taxon>Sordariomycetes</taxon>
        <taxon>Hypocreomycetidae</taxon>
        <taxon>Hypocreales</taxon>
        <taxon>Nectriaceae</taxon>
        <taxon>Fusarium</taxon>
        <taxon>Fusarium lateritium species complex</taxon>
    </lineage>
</organism>
<proteinExistence type="inferred from homology"/>
<evidence type="ECO:0000256" key="6">
    <source>
        <dbReference type="ARBA" id="ARBA00023002"/>
    </source>
</evidence>
<dbReference type="OrthoDB" id="66881at2759"/>
<reference evidence="7" key="1">
    <citation type="journal article" date="2020" name="BMC Genomics">
        <title>Correction to: Identification and distribution of gene clusters required for synthesis of sphingolipid metabolism inhibitors in diverse species of the filamentous fungus Fusarium.</title>
        <authorList>
            <person name="Kim H.S."/>
            <person name="Lohmar J.M."/>
            <person name="Busman M."/>
            <person name="Brown D.W."/>
            <person name="Naumann T.A."/>
            <person name="Divon H.H."/>
            <person name="Lysoe E."/>
            <person name="Uhlig S."/>
            <person name="Proctor R.H."/>
        </authorList>
    </citation>
    <scope>NUCLEOTIDE SEQUENCE</scope>
    <source>
        <strain evidence="7">NRRL 20472</strain>
    </source>
</reference>
<gene>
    <name evidence="7" type="ORF">FSARC_14635</name>
</gene>
<sequence>MVANHTSLTPTPHGLPQATIDFEALNTRYAIENEKRHREDGYAQFEELNTSSSERLRKLDNDPWVNHEALNAQTPNLQDDDEIRVLILGAGYGGLLNAIHLVKNGFKPSDIRLVDVAGGFGGTWWWNRYPGLMCDTEGYTYLPMLEESGFIPKHRYSYGPELLQYANVLADKWELTDKGVFRSQIQSYEWDDALHRWIVAIKQQRSSTESIDMTVRAQFVVVANGVLNFPKVPKNISAFEGPMTHTARFDYNITGGSPTDQSLTKLQDKRVGIIGTGATAIQLVPELAKWCKELYVFQRTPSSVGVRNQHQTKAEEWNKMTAEKGWQKRRLQRFCATISQEPGAVDEVQDGWSEATAYRALIGGHHELPLAPEDIPNHIDSLLQEDAPRAERIRRRVDEIVKDKKTAESLKPWYPCWCKRPTFHDDYLPAFNLPNVHLIDTNGKGIEKATTNGLTALGKEYPLDVLVLSTGYRSPGHDNAEPGSMSSATIKGRNGIVMADRWNTIGPSTLHGVLCHDFPNLFLTGPMQAGVSSNFAYVQLILAEHCAYIMSEGLKRAGSEHRDTVLIEGTEEGEEDWANLILERASYLAAISVCGPSYLNGERPPGDEMDSESQSKEARGATYPLGMNAYVRKIEEWRAEGSM</sequence>
<evidence type="ECO:0000256" key="1">
    <source>
        <dbReference type="ARBA" id="ARBA00001974"/>
    </source>
</evidence>
<evidence type="ECO:0000256" key="3">
    <source>
        <dbReference type="ARBA" id="ARBA00022630"/>
    </source>
</evidence>
<evidence type="ECO:0008006" key="9">
    <source>
        <dbReference type="Google" id="ProtNLM"/>
    </source>
</evidence>
<dbReference type="EMBL" id="JABEXW010001322">
    <property type="protein sequence ID" value="KAF4944580.1"/>
    <property type="molecule type" value="Genomic_DNA"/>
</dbReference>
<evidence type="ECO:0000256" key="5">
    <source>
        <dbReference type="ARBA" id="ARBA00022857"/>
    </source>
</evidence>
<keyword evidence="5" id="KW-0521">NADP</keyword>
<evidence type="ECO:0000313" key="8">
    <source>
        <dbReference type="Proteomes" id="UP000622797"/>
    </source>
</evidence>
<dbReference type="PANTHER" id="PTHR43098:SF2">
    <property type="entry name" value="FAD-BINDING MONOOXYGENASE AUSB-RELATED"/>
    <property type="match status" value="1"/>
</dbReference>
<keyword evidence="3" id="KW-0285">Flavoprotein</keyword>
<comment type="similarity">
    <text evidence="2">Belongs to the FAD-binding monooxygenase family.</text>
</comment>
<evidence type="ECO:0000256" key="4">
    <source>
        <dbReference type="ARBA" id="ARBA00022827"/>
    </source>
</evidence>
<reference evidence="7" key="2">
    <citation type="submission" date="2020-05" db="EMBL/GenBank/DDBJ databases">
        <authorList>
            <person name="Kim H.-S."/>
            <person name="Proctor R.H."/>
            <person name="Brown D.W."/>
        </authorList>
    </citation>
    <scope>NUCLEOTIDE SEQUENCE</scope>
    <source>
        <strain evidence="7">NRRL 20472</strain>
    </source>
</reference>
<keyword evidence="8" id="KW-1185">Reference proteome</keyword>
<evidence type="ECO:0000313" key="7">
    <source>
        <dbReference type="EMBL" id="KAF4944580.1"/>
    </source>
</evidence>
<comment type="caution">
    <text evidence="7">The sequence shown here is derived from an EMBL/GenBank/DDBJ whole genome shotgun (WGS) entry which is preliminary data.</text>
</comment>
<dbReference type="InterPro" id="IPR050775">
    <property type="entry name" value="FAD-binding_Monooxygenases"/>
</dbReference>
<evidence type="ECO:0000256" key="2">
    <source>
        <dbReference type="ARBA" id="ARBA00010139"/>
    </source>
</evidence>
<dbReference type="GO" id="GO:0016491">
    <property type="term" value="F:oxidoreductase activity"/>
    <property type="evidence" value="ECO:0007669"/>
    <property type="project" value="UniProtKB-KW"/>
</dbReference>
<keyword evidence="4" id="KW-0274">FAD</keyword>
<feature type="non-terminal residue" evidence="7">
    <location>
        <position position="643"/>
    </location>
</feature>
<dbReference type="Proteomes" id="UP000622797">
    <property type="component" value="Unassembled WGS sequence"/>
</dbReference>